<sequence length="43" mass="4158">MRPAPAPSIPPAALKAAGARRLLAAGALASAAGVFAHCILPLP</sequence>
<reference evidence="1" key="1">
    <citation type="submission" date="2023-02" db="EMBL/GenBank/DDBJ databases">
        <title>Description and genomic characterization of Salipiger bruguierae sp. nov., isolated from the sediment of mangrove plant Bruguiera sexangula.</title>
        <authorList>
            <person name="Long M."/>
        </authorList>
    </citation>
    <scope>NUCLEOTIDE SEQUENCE</scope>
    <source>
        <strain evidence="1">H15</strain>
    </source>
</reference>
<proteinExistence type="predicted"/>
<dbReference type="AlphaFoldDB" id="A0AAU8AMP9"/>
<protein>
    <submittedName>
        <fullName evidence="1">Uncharacterized protein</fullName>
    </submittedName>
</protein>
<gene>
    <name evidence="1" type="ORF">PVT71_15175</name>
</gene>
<dbReference type="RefSeq" id="WP_353474906.1">
    <property type="nucleotide sequence ID" value="NZ_CP123385.1"/>
</dbReference>
<organism evidence="1">
    <name type="scientific">Alloyangia sp. H15</name>
    <dbReference type="NCBI Taxonomy" id="3029062"/>
    <lineage>
        <taxon>Bacteria</taxon>
        <taxon>Pseudomonadati</taxon>
        <taxon>Pseudomonadota</taxon>
        <taxon>Alphaproteobacteria</taxon>
        <taxon>Rhodobacterales</taxon>
        <taxon>Roseobacteraceae</taxon>
        <taxon>Alloyangia</taxon>
    </lineage>
</organism>
<accession>A0AAU8AMP9</accession>
<name>A0AAU8AMP9_9RHOB</name>
<evidence type="ECO:0000313" key="1">
    <source>
        <dbReference type="EMBL" id="XCC96039.1"/>
    </source>
</evidence>
<dbReference type="EMBL" id="CP123385">
    <property type="protein sequence ID" value="XCC96039.1"/>
    <property type="molecule type" value="Genomic_DNA"/>
</dbReference>